<feature type="transmembrane region" description="Helical" evidence="1">
    <location>
        <begin position="82"/>
        <end position="99"/>
    </location>
</feature>
<feature type="non-terminal residue" evidence="3">
    <location>
        <position position="515"/>
    </location>
</feature>
<feature type="transmembrane region" description="Helical" evidence="1">
    <location>
        <begin position="307"/>
        <end position="327"/>
    </location>
</feature>
<evidence type="ECO:0000313" key="3">
    <source>
        <dbReference type="EMBL" id="SVB63339.1"/>
    </source>
</evidence>
<evidence type="ECO:0000259" key="2">
    <source>
        <dbReference type="Pfam" id="PF06808"/>
    </source>
</evidence>
<feature type="transmembrane region" description="Helical" evidence="1">
    <location>
        <begin position="421"/>
        <end position="441"/>
    </location>
</feature>
<feature type="transmembrane region" description="Helical" evidence="1">
    <location>
        <begin position="359"/>
        <end position="377"/>
    </location>
</feature>
<feature type="transmembrane region" description="Helical" evidence="1">
    <location>
        <begin position="383"/>
        <end position="400"/>
    </location>
</feature>
<feature type="transmembrane region" description="Helical" evidence="1">
    <location>
        <begin position="119"/>
        <end position="137"/>
    </location>
</feature>
<keyword evidence="1" id="KW-1133">Transmembrane helix</keyword>
<feature type="transmembrane region" description="Helical" evidence="1">
    <location>
        <begin position="144"/>
        <end position="163"/>
    </location>
</feature>
<evidence type="ECO:0000256" key="1">
    <source>
        <dbReference type="SAM" id="Phobius"/>
    </source>
</evidence>
<feature type="transmembrane region" description="Helical" evidence="1">
    <location>
        <begin position="187"/>
        <end position="209"/>
    </location>
</feature>
<name>A0A382FL12_9ZZZZ</name>
<reference evidence="3" key="1">
    <citation type="submission" date="2018-05" db="EMBL/GenBank/DDBJ databases">
        <authorList>
            <person name="Lanie J.A."/>
            <person name="Ng W.-L."/>
            <person name="Kazmierczak K.M."/>
            <person name="Andrzejewski T.M."/>
            <person name="Davidsen T.M."/>
            <person name="Wayne K.J."/>
            <person name="Tettelin H."/>
            <person name="Glass J.I."/>
            <person name="Rusch D."/>
            <person name="Podicherti R."/>
            <person name="Tsui H.-C.T."/>
            <person name="Winkler M.E."/>
        </authorList>
    </citation>
    <scope>NUCLEOTIDE SEQUENCE</scope>
</reference>
<keyword evidence="1" id="KW-0472">Membrane</keyword>
<feature type="transmembrane region" description="Helical" evidence="1">
    <location>
        <begin position="237"/>
        <end position="266"/>
    </location>
</feature>
<dbReference type="InterPro" id="IPR010656">
    <property type="entry name" value="DctM"/>
</dbReference>
<feature type="transmembrane region" description="Helical" evidence="1">
    <location>
        <begin position="482"/>
        <end position="512"/>
    </location>
</feature>
<feature type="transmembrane region" description="Helical" evidence="1">
    <location>
        <begin position="16"/>
        <end position="37"/>
    </location>
</feature>
<keyword evidence="1" id="KW-0812">Transmembrane</keyword>
<dbReference type="EMBL" id="UINC01050415">
    <property type="protein sequence ID" value="SVB63339.1"/>
    <property type="molecule type" value="Genomic_DNA"/>
</dbReference>
<dbReference type="Pfam" id="PF06808">
    <property type="entry name" value="DctM"/>
    <property type="match status" value="1"/>
</dbReference>
<dbReference type="PANTHER" id="PTHR43849">
    <property type="entry name" value="BLL3936 PROTEIN"/>
    <property type="match status" value="1"/>
</dbReference>
<protein>
    <recommendedName>
        <fullName evidence="2">TRAP C4-dicarboxylate transport system permease DctM subunit domain-containing protein</fullName>
    </recommendedName>
</protein>
<dbReference type="AlphaFoldDB" id="A0A382FL12"/>
<dbReference type="InterPro" id="IPR011853">
    <property type="entry name" value="TRAP_DctM-Dct_fused"/>
</dbReference>
<gene>
    <name evidence="3" type="ORF">METZ01_LOCUS216193</name>
</gene>
<proteinExistence type="predicted"/>
<organism evidence="3">
    <name type="scientific">marine metagenome</name>
    <dbReference type="NCBI Taxonomy" id="408172"/>
    <lineage>
        <taxon>unclassified sequences</taxon>
        <taxon>metagenomes</taxon>
        <taxon>ecological metagenomes</taxon>
    </lineage>
</organism>
<accession>A0A382FL12</accession>
<feature type="transmembrane region" description="Helical" evidence="1">
    <location>
        <begin position="447"/>
        <end position="470"/>
    </location>
</feature>
<dbReference type="NCBIfam" id="TIGR02123">
    <property type="entry name" value="TRAP_fused"/>
    <property type="match status" value="1"/>
</dbReference>
<feature type="domain" description="TRAP C4-dicarboxylate transport system permease DctM subunit" evidence="2">
    <location>
        <begin position="182"/>
        <end position="514"/>
    </location>
</feature>
<sequence>MAEQVSLDQSQRVIRYTAFAVALVISVTGVLNSMPTYGFFPPIGPFPAIILRPIFVGAAVFLVLANSSFTSTFAQRWPNFKWLGRVIDVVILLLTWWVLWEYYDLQISEEVSGFGEIGMYDFSISLLAASLFIILSWKTWGAPLSIVGILALIYFYTGEYWPWIFETARVDLPETSEDLWFNQGDGILGMIMGIIIFTVFPFIMLGTMLERTGGGRSLIKLAVHMTKRFRGGPAHSAILASSLFGTMSGGSVTNVVATGVITIPMIKQRGLSPSFAGGVEATASSAGQIMPPIMGAAAFVMSDLTGISYLTIITAALVPALAYYASLFTSVVFEARRLGVEVGSENLDRPELRVNSQDFVNLVMVVVPIVVVITSLLQGLSAAGAGMTAFFAIIPLSFFNPEVRRRPLIIIEALSHAGLTFGRLLMAIAVVGIVVAVLGATGLPKDFVVLIDVSGGSLFLTLLLTGLAALMLGMGMPTLPAYLTIVLILGPAMQNLGLTVLAAHLFVLYYAVASS</sequence>
<dbReference type="PANTHER" id="PTHR43849:SF2">
    <property type="entry name" value="BLL3936 PROTEIN"/>
    <property type="match status" value="1"/>
</dbReference>
<feature type="transmembrane region" description="Helical" evidence="1">
    <location>
        <begin position="49"/>
        <end position="70"/>
    </location>
</feature>